<dbReference type="InterPro" id="IPR025559">
    <property type="entry name" value="Eis_dom"/>
</dbReference>
<sequence>MNVRIARKDDLEQIKNIWKYCFNDPDGFFNYYFQNKYKEENTLVVENEEEIISSLQMNQYKIVLNNKVYDTSYIVGVSTLAQARGKGSMRILMSEALRELYRRNQLISILMPIDYRLYRPYGYEHCYDQLEYLIQIETLGNFKISGEFKKAKIEDVDALIDIYNFSMKDKNGFTVRDKYYFENLFKEIECENGHIYLHKSEEFDGYMIYFLLEDKIFVREIFYKNIQTLKSFLKFIYNHNTQFKNVSITTPIDDKIKCIISNLKDIEIKIKPFMMGRIINFEEFIKTLDLDKINCNLKLKIEDNFIDENNKTFNIDICNGKVQINKTDKEYDIKIDINTLSQLAFSYSTTKEAVFLGKICYKDTKYLDMLEDIFNIKVNYINEYV</sequence>
<dbReference type="InterPro" id="IPR041380">
    <property type="entry name" value="Acetyltransf_17"/>
</dbReference>
<name>A0A1V4I6S8_9FIRM</name>
<dbReference type="EMBL" id="MZGW01000004">
    <property type="protein sequence ID" value="OPJ55589.1"/>
    <property type="molecule type" value="Genomic_DNA"/>
</dbReference>
<keyword evidence="3" id="KW-1185">Reference proteome</keyword>
<reference evidence="2 3" key="1">
    <citation type="submission" date="2017-03" db="EMBL/GenBank/DDBJ databases">
        <title>Genome sequence of Clostridium thermoalcaliphilum DSM 7309.</title>
        <authorList>
            <person name="Poehlein A."/>
            <person name="Daniel R."/>
        </authorList>
    </citation>
    <scope>NUCLEOTIDE SEQUENCE [LARGE SCALE GENOMIC DNA]</scope>
    <source>
        <strain evidence="2 3">DSM 7309</strain>
    </source>
</reference>
<evidence type="ECO:0000313" key="3">
    <source>
        <dbReference type="Proteomes" id="UP000190140"/>
    </source>
</evidence>
<dbReference type="GO" id="GO:0030649">
    <property type="term" value="P:aminoglycoside antibiotic catabolic process"/>
    <property type="evidence" value="ECO:0007669"/>
    <property type="project" value="TreeGrafter"/>
</dbReference>
<dbReference type="STRING" id="29349.CLOTH_13480"/>
<dbReference type="SUPFAM" id="SSF55729">
    <property type="entry name" value="Acyl-CoA N-acyltransferases (Nat)"/>
    <property type="match status" value="1"/>
</dbReference>
<dbReference type="InterPro" id="IPR000182">
    <property type="entry name" value="GNAT_dom"/>
</dbReference>
<dbReference type="PROSITE" id="PS51186">
    <property type="entry name" value="GNAT"/>
    <property type="match status" value="1"/>
</dbReference>
<dbReference type="CDD" id="cd04301">
    <property type="entry name" value="NAT_SF"/>
    <property type="match status" value="1"/>
</dbReference>
<dbReference type="OrthoDB" id="9768284at2"/>
<comment type="caution">
    <text evidence="2">The sequence shown here is derived from an EMBL/GenBank/DDBJ whole genome shotgun (WGS) entry which is preliminary data.</text>
</comment>
<dbReference type="InterPro" id="IPR016181">
    <property type="entry name" value="Acyl_CoA_acyltransferase"/>
</dbReference>
<dbReference type="Gene3D" id="3.40.630.30">
    <property type="match status" value="2"/>
</dbReference>
<dbReference type="SUPFAM" id="SSF55718">
    <property type="entry name" value="SCP-like"/>
    <property type="match status" value="1"/>
</dbReference>
<dbReference type="RefSeq" id="WP_079412349.1">
    <property type="nucleotide sequence ID" value="NZ_MZGW01000004.1"/>
</dbReference>
<accession>A0A1V4I6S8</accession>
<dbReference type="InterPro" id="IPR036527">
    <property type="entry name" value="SCP2_sterol-bd_dom_sf"/>
</dbReference>
<evidence type="ECO:0000313" key="2">
    <source>
        <dbReference type="EMBL" id="OPJ55589.1"/>
    </source>
</evidence>
<dbReference type="InterPro" id="IPR051554">
    <property type="entry name" value="Acetyltransferase_Eis"/>
</dbReference>
<evidence type="ECO:0000259" key="1">
    <source>
        <dbReference type="PROSITE" id="PS51186"/>
    </source>
</evidence>
<dbReference type="AlphaFoldDB" id="A0A1V4I6S8"/>
<dbReference type="PANTHER" id="PTHR37817">
    <property type="entry name" value="N-ACETYLTRANSFERASE EIS"/>
    <property type="match status" value="1"/>
</dbReference>
<gene>
    <name evidence="2" type="ORF">CLOTH_13480</name>
</gene>
<dbReference type="Pfam" id="PF13527">
    <property type="entry name" value="Acetyltransf_9"/>
    <property type="match status" value="1"/>
</dbReference>
<dbReference type="GO" id="GO:0034069">
    <property type="term" value="F:aminoglycoside N-acetyltransferase activity"/>
    <property type="evidence" value="ECO:0007669"/>
    <property type="project" value="TreeGrafter"/>
</dbReference>
<dbReference type="Proteomes" id="UP000190140">
    <property type="component" value="Unassembled WGS sequence"/>
</dbReference>
<dbReference type="Pfam" id="PF17668">
    <property type="entry name" value="Acetyltransf_17"/>
    <property type="match status" value="1"/>
</dbReference>
<dbReference type="PANTHER" id="PTHR37817:SF1">
    <property type="entry name" value="N-ACETYLTRANSFERASE EIS"/>
    <property type="match status" value="1"/>
</dbReference>
<protein>
    <recommendedName>
        <fullName evidence="1">N-acetyltransferase domain-containing protein</fullName>
    </recommendedName>
</protein>
<dbReference type="Pfam" id="PF13530">
    <property type="entry name" value="SCP2_2"/>
    <property type="match status" value="1"/>
</dbReference>
<organism evidence="2 3">
    <name type="scientific">Alkalithermobacter paradoxus</name>
    <dbReference type="NCBI Taxonomy" id="29349"/>
    <lineage>
        <taxon>Bacteria</taxon>
        <taxon>Bacillati</taxon>
        <taxon>Bacillota</taxon>
        <taxon>Clostridia</taxon>
        <taxon>Peptostreptococcales</taxon>
        <taxon>Tepidibacteraceae</taxon>
        <taxon>Alkalithermobacter</taxon>
    </lineage>
</organism>
<dbReference type="Gene3D" id="3.30.1050.10">
    <property type="entry name" value="SCP2 sterol-binding domain"/>
    <property type="match status" value="1"/>
</dbReference>
<proteinExistence type="predicted"/>
<feature type="domain" description="N-acetyltransferase" evidence="1">
    <location>
        <begin position="1"/>
        <end position="166"/>
    </location>
</feature>